<dbReference type="AlphaFoldDB" id="A0AAW2EZ62"/>
<gene>
    <name evidence="5" type="ORF">PUN28_014774</name>
</gene>
<name>A0AAW2EZ62_9HYME</name>
<evidence type="ECO:0000259" key="4">
    <source>
        <dbReference type="Pfam" id="PF02234"/>
    </source>
</evidence>
<feature type="region of interest" description="Disordered" evidence="3">
    <location>
        <begin position="79"/>
        <end position="114"/>
    </location>
</feature>
<dbReference type="GO" id="GO:0051726">
    <property type="term" value="P:regulation of cell cycle"/>
    <property type="evidence" value="ECO:0007669"/>
    <property type="project" value="InterPro"/>
</dbReference>
<evidence type="ECO:0000313" key="6">
    <source>
        <dbReference type="Proteomes" id="UP001430953"/>
    </source>
</evidence>
<comment type="caution">
    <text evidence="5">The sequence shown here is derived from an EMBL/GenBank/DDBJ whole genome shotgun (WGS) entry which is preliminary data.</text>
</comment>
<dbReference type="Pfam" id="PF02234">
    <property type="entry name" value="CDI"/>
    <property type="match status" value="1"/>
</dbReference>
<dbReference type="GO" id="GO:0005634">
    <property type="term" value="C:nucleus"/>
    <property type="evidence" value="ECO:0007669"/>
    <property type="project" value="InterPro"/>
</dbReference>
<feature type="compositionally biased region" description="Polar residues" evidence="3">
    <location>
        <begin position="81"/>
        <end position="91"/>
    </location>
</feature>
<reference evidence="5 6" key="1">
    <citation type="submission" date="2023-03" db="EMBL/GenBank/DDBJ databases">
        <title>High recombination rates correlate with genetic variation in Cardiocondyla obscurior ants.</title>
        <authorList>
            <person name="Errbii M."/>
        </authorList>
    </citation>
    <scope>NUCLEOTIDE SEQUENCE [LARGE SCALE GENOMIC DNA]</scope>
    <source>
        <strain evidence="5">Alpha-2009</strain>
        <tissue evidence="5">Whole body</tissue>
    </source>
</reference>
<dbReference type="GO" id="GO:0004861">
    <property type="term" value="F:cyclin-dependent protein serine/threonine kinase inhibitor activity"/>
    <property type="evidence" value="ECO:0007669"/>
    <property type="project" value="InterPro"/>
</dbReference>
<accession>A0AAW2EZ62</accession>
<organism evidence="5 6">
    <name type="scientific">Cardiocondyla obscurior</name>
    <dbReference type="NCBI Taxonomy" id="286306"/>
    <lineage>
        <taxon>Eukaryota</taxon>
        <taxon>Metazoa</taxon>
        <taxon>Ecdysozoa</taxon>
        <taxon>Arthropoda</taxon>
        <taxon>Hexapoda</taxon>
        <taxon>Insecta</taxon>
        <taxon>Pterygota</taxon>
        <taxon>Neoptera</taxon>
        <taxon>Endopterygota</taxon>
        <taxon>Hymenoptera</taxon>
        <taxon>Apocrita</taxon>
        <taxon>Aculeata</taxon>
        <taxon>Formicoidea</taxon>
        <taxon>Formicidae</taxon>
        <taxon>Myrmicinae</taxon>
        <taxon>Cardiocondyla</taxon>
    </lineage>
</organism>
<feature type="compositionally biased region" description="Basic and acidic residues" evidence="3">
    <location>
        <begin position="29"/>
        <end position="39"/>
    </location>
</feature>
<feature type="domain" description="Cyclin-dependent kinase inhibitor" evidence="4">
    <location>
        <begin position="34"/>
        <end position="74"/>
    </location>
</feature>
<evidence type="ECO:0000313" key="5">
    <source>
        <dbReference type="EMBL" id="KAL0107696.1"/>
    </source>
</evidence>
<dbReference type="InterPro" id="IPR044898">
    <property type="entry name" value="CDI_dom_sf"/>
</dbReference>
<dbReference type="Proteomes" id="UP001430953">
    <property type="component" value="Unassembled WGS sequence"/>
</dbReference>
<evidence type="ECO:0000256" key="2">
    <source>
        <dbReference type="ARBA" id="ARBA00023013"/>
    </source>
</evidence>
<dbReference type="EMBL" id="JADYXP020000016">
    <property type="protein sequence ID" value="KAL0107696.1"/>
    <property type="molecule type" value="Genomic_DNA"/>
</dbReference>
<evidence type="ECO:0000256" key="1">
    <source>
        <dbReference type="ARBA" id="ARBA00006726"/>
    </source>
</evidence>
<keyword evidence="2" id="KW-0649">Protein kinase inhibitor</keyword>
<keyword evidence="6" id="KW-1185">Reference proteome</keyword>
<dbReference type="InterPro" id="IPR003175">
    <property type="entry name" value="CDI_dom"/>
</dbReference>
<feature type="region of interest" description="Disordered" evidence="3">
    <location>
        <begin position="1"/>
        <end position="39"/>
    </location>
</feature>
<comment type="similarity">
    <text evidence="1">Belongs to the CDI family.</text>
</comment>
<dbReference type="Gene3D" id="4.10.365.10">
    <property type="entry name" value="p27"/>
    <property type="match status" value="1"/>
</dbReference>
<protein>
    <recommendedName>
        <fullName evidence="4">Cyclin-dependent kinase inhibitor domain-containing protein</fullName>
    </recommendedName>
</protein>
<evidence type="ECO:0000256" key="3">
    <source>
        <dbReference type="SAM" id="MobiDB-lite"/>
    </source>
</evidence>
<proteinExistence type="inferred from homology"/>
<sequence>MEGTTDSLRNGRFRHVRRRLFQDDGDNDDQQKFENSENRFSEEMRLQLEQSTKRWNFDFVRGEPQPGRYEWVRLDEHGNEISKSNGTNGIINTREESAEKEENDAKRPFSQISG</sequence>